<reference evidence="2" key="1">
    <citation type="submission" date="2020-02" db="EMBL/GenBank/DDBJ databases">
        <authorList>
            <person name="Meier V. D."/>
        </authorList>
    </citation>
    <scope>NUCLEOTIDE SEQUENCE</scope>
    <source>
        <strain evidence="2">AVDCRST_MAG88</strain>
    </source>
</reference>
<keyword evidence="1" id="KW-0472">Membrane</keyword>
<organism evidence="2">
    <name type="scientific">uncultured Thermomicrobiales bacterium</name>
    <dbReference type="NCBI Taxonomy" id="1645740"/>
    <lineage>
        <taxon>Bacteria</taxon>
        <taxon>Pseudomonadati</taxon>
        <taxon>Thermomicrobiota</taxon>
        <taxon>Thermomicrobia</taxon>
        <taxon>Thermomicrobiales</taxon>
        <taxon>environmental samples</taxon>
    </lineage>
</organism>
<feature type="transmembrane region" description="Helical" evidence="1">
    <location>
        <begin position="29"/>
        <end position="48"/>
    </location>
</feature>
<feature type="transmembrane region" description="Helical" evidence="1">
    <location>
        <begin position="131"/>
        <end position="149"/>
    </location>
</feature>
<dbReference type="AlphaFoldDB" id="A0A6J4UV97"/>
<dbReference type="EMBL" id="CADCWM010000459">
    <property type="protein sequence ID" value="CAA9560883.1"/>
    <property type="molecule type" value="Genomic_DNA"/>
</dbReference>
<feature type="transmembrane region" description="Helical" evidence="1">
    <location>
        <begin position="336"/>
        <end position="356"/>
    </location>
</feature>
<keyword evidence="1" id="KW-0812">Transmembrane</keyword>
<sequence length="364" mass="39468">MTVTPTTAFSVTPVVRPGAGTRLRWRDDLVTVVLGLWLMAGLFVDGWAHNNLRQLETFFTPWHALFYSGYGVGAAWLCWLIRREQRAGRVGRAAIPRGYELGLAGTVLVGAGGLGDMLWHLAFGVEQNREALLSPTHLLLFVGMTLIVTSPFRSAWSSPDPAGDAPSFRAFLPALLSLTAATAFVIFMNGYLSAFIAVHHTTARVALYSRSVDSARRLLSLSQDLNLAMILISNVLLLAPVLLMLRRWRPPFGAVTLLWGLVTALGSAVVRFGFAEYILVAILAGLAADALIRALRPWPSRPGATRSFALLVPLILWSLYFATTALRWGEAWSPELWAGVTVMAGLSGVGLSLLMVPPPVPARA</sequence>
<name>A0A6J4UV97_9BACT</name>
<feature type="transmembrane region" description="Helical" evidence="1">
    <location>
        <begin position="277"/>
        <end position="295"/>
    </location>
</feature>
<accession>A0A6J4UV97</accession>
<keyword evidence="1" id="KW-1133">Transmembrane helix</keyword>
<feature type="transmembrane region" description="Helical" evidence="1">
    <location>
        <begin position="101"/>
        <end position="119"/>
    </location>
</feature>
<feature type="transmembrane region" description="Helical" evidence="1">
    <location>
        <begin position="225"/>
        <end position="245"/>
    </location>
</feature>
<gene>
    <name evidence="2" type="ORF">AVDCRST_MAG88-1491</name>
</gene>
<evidence type="ECO:0000256" key="1">
    <source>
        <dbReference type="SAM" id="Phobius"/>
    </source>
</evidence>
<feature type="transmembrane region" description="Helical" evidence="1">
    <location>
        <begin position="170"/>
        <end position="192"/>
    </location>
</feature>
<feature type="transmembrane region" description="Helical" evidence="1">
    <location>
        <begin position="252"/>
        <end position="271"/>
    </location>
</feature>
<feature type="transmembrane region" description="Helical" evidence="1">
    <location>
        <begin position="307"/>
        <end position="324"/>
    </location>
</feature>
<protein>
    <submittedName>
        <fullName evidence="2">Uncharacterized protein</fullName>
    </submittedName>
</protein>
<evidence type="ECO:0000313" key="2">
    <source>
        <dbReference type="EMBL" id="CAA9560883.1"/>
    </source>
</evidence>
<proteinExistence type="predicted"/>
<feature type="transmembrane region" description="Helical" evidence="1">
    <location>
        <begin position="60"/>
        <end position="81"/>
    </location>
</feature>